<dbReference type="PANTHER" id="PTHR43806:SF11">
    <property type="entry name" value="CEREVISIN-RELATED"/>
    <property type="match status" value="1"/>
</dbReference>
<evidence type="ECO:0000313" key="8">
    <source>
        <dbReference type="EMBL" id="MDO6122176.1"/>
    </source>
</evidence>
<dbReference type="InterPro" id="IPR000209">
    <property type="entry name" value="Peptidase_S8/S53_dom"/>
</dbReference>
<dbReference type="InterPro" id="IPR023828">
    <property type="entry name" value="Peptidase_S8_Ser-AS"/>
</dbReference>
<evidence type="ECO:0000313" key="9">
    <source>
        <dbReference type="Proteomes" id="UP001177080"/>
    </source>
</evidence>
<feature type="domain" description="Peptidase S8/S53" evidence="7">
    <location>
        <begin position="221"/>
        <end position="461"/>
    </location>
</feature>
<keyword evidence="3 5" id="KW-0378">Hydrolase</keyword>
<comment type="similarity">
    <text evidence="1 5">Belongs to the peptidase S8 family.</text>
</comment>
<feature type="compositionally biased region" description="Basic and acidic residues" evidence="6">
    <location>
        <begin position="66"/>
        <end position="76"/>
    </location>
</feature>
<dbReference type="Gene3D" id="3.40.50.200">
    <property type="entry name" value="Peptidase S8/S53 domain"/>
    <property type="match status" value="1"/>
</dbReference>
<dbReference type="PANTHER" id="PTHR43806">
    <property type="entry name" value="PEPTIDASE S8"/>
    <property type="match status" value="1"/>
</dbReference>
<keyword evidence="4 5" id="KW-0720">Serine protease</keyword>
<evidence type="ECO:0000256" key="1">
    <source>
        <dbReference type="ARBA" id="ARBA00011073"/>
    </source>
</evidence>
<feature type="active site" description="Charge relay system" evidence="5">
    <location>
        <position position="413"/>
    </location>
</feature>
<evidence type="ECO:0000256" key="6">
    <source>
        <dbReference type="SAM" id="MobiDB-lite"/>
    </source>
</evidence>
<dbReference type="InterPro" id="IPR050131">
    <property type="entry name" value="Peptidase_S8_subtilisin-like"/>
</dbReference>
<comment type="caution">
    <text evidence="8">The sequence shown here is derived from an EMBL/GenBank/DDBJ whole genome shotgun (WGS) entry which is preliminary data.</text>
</comment>
<protein>
    <submittedName>
        <fullName evidence="8">S8 family serine peptidase</fullName>
    </submittedName>
</protein>
<dbReference type="EMBL" id="WHSC02000006">
    <property type="protein sequence ID" value="MDO6122176.1"/>
    <property type="molecule type" value="Genomic_DNA"/>
</dbReference>
<name>A0ABT8XEP9_9HYPH</name>
<feature type="compositionally biased region" description="Gly residues" evidence="6">
    <location>
        <begin position="51"/>
        <end position="65"/>
    </location>
</feature>
<evidence type="ECO:0000256" key="4">
    <source>
        <dbReference type="ARBA" id="ARBA00022825"/>
    </source>
</evidence>
<dbReference type="PROSITE" id="PS51892">
    <property type="entry name" value="SUBTILASE"/>
    <property type="match status" value="1"/>
</dbReference>
<dbReference type="PRINTS" id="PR00723">
    <property type="entry name" value="SUBTILISIN"/>
</dbReference>
<accession>A0ABT8XEP9</accession>
<keyword evidence="2 5" id="KW-0645">Protease</keyword>
<organism evidence="8 9">
    <name type="scientific">Shinella curvata</name>
    <dbReference type="NCBI Taxonomy" id="1817964"/>
    <lineage>
        <taxon>Bacteria</taxon>
        <taxon>Pseudomonadati</taxon>
        <taxon>Pseudomonadota</taxon>
        <taxon>Alphaproteobacteria</taxon>
        <taxon>Hyphomicrobiales</taxon>
        <taxon>Rhizobiaceae</taxon>
        <taxon>Shinella</taxon>
    </lineage>
</organism>
<dbReference type="Pfam" id="PF00082">
    <property type="entry name" value="Peptidase_S8"/>
    <property type="match status" value="1"/>
</dbReference>
<reference evidence="8" key="1">
    <citation type="submission" date="2022-04" db="EMBL/GenBank/DDBJ databases">
        <title>Shinella lacus sp. nov., a novel member of the genus Shinella from water.</title>
        <authorList>
            <person name="Deng Y."/>
        </authorList>
    </citation>
    <scope>NUCLEOTIDE SEQUENCE</scope>
    <source>
        <strain evidence="8">JCM 31239</strain>
    </source>
</reference>
<evidence type="ECO:0000259" key="7">
    <source>
        <dbReference type="Pfam" id="PF00082"/>
    </source>
</evidence>
<feature type="region of interest" description="Disordered" evidence="6">
    <location>
        <begin position="44"/>
        <end position="76"/>
    </location>
</feature>
<dbReference type="RefSeq" id="WP_244759893.1">
    <property type="nucleotide sequence ID" value="NZ_JALJCJ010000002.1"/>
</dbReference>
<evidence type="ECO:0000256" key="3">
    <source>
        <dbReference type="ARBA" id="ARBA00022801"/>
    </source>
</evidence>
<feature type="active site" description="Charge relay system" evidence="5">
    <location>
        <position position="257"/>
    </location>
</feature>
<dbReference type="SUPFAM" id="SSF52743">
    <property type="entry name" value="Subtilisin-like"/>
    <property type="match status" value="1"/>
</dbReference>
<evidence type="ECO:0000256" key="5">
    <source>
        <dbReference type="PROSITE-ProRule" id="PRU01240"/>
    </source>
</evidence>
<sequence>MSSRLVDKTARFSFLAVLVMVGILALPAPQGGLAPGVAVALADDGDDGGDDGGGSGRGRGGGSSGHRGDRGGNGRFEIPRILRPLFSRSERQARRAPVRRSVVIPKQAPNEIVATGLDDGAIAGLTQDGFVIDSRIEVALIGGEMVRLLVPRGMTLEAARAAVSARSATATVDLNHFYQSQSAKVEKAACMRESCNLARHLVGWPTGGDGSGMACLKPQRIGLIDTAINAEHAVLAKARLEVLSLGGGKDTGSGEQHGTAVAALLVGAPGSRVPGLLPDAEIVAVDAFQRFRKTTDIANVYDLVRALDLLTQRDVRVVNLSLTGPANAVLQRAVAAAVGRGTILVAAAGNDGPNAEPVYPAAYDDVIAVTAVDKARNPYRRAVRGDHIDIAAPGVGVWTAASVSGARQKNGTSFAAPFVTAAVSVLLSARPGLSPREVQADLMKSAEDIGSPGRDRIYGWGLLNARSLCKKG</sequence>
<dbReference type="InterPro" id="IPR015500">
    <property type="entry name" value="Peptidase_S8_subtilisin-rel"/>
</dbReference>
<dbReference type="PROSITE" id="PS00138">
    <property type="entry name" value="SUBTILASE_SER"/>
    <property type="match status" value="1"/>
</dbReference>
<proteinExistence type="inferred from homology"/>
<gene>
    <name evidence="8" type="ORF">GB928_013360</name>
</gene>
<feature type="active site" description="Charge relay system" evidence="5">
    <location>
        <position position="225"/>
    </location>
</feature>
<evidence type="ECO:0000256" key="2">
    <source>
        <dbReference type="ARBA" id="ARBA00022670"/>
    </source>
</evidence>
<dbReference type="Proteomes" id="UP001177080">
    <property type="component" value="Unassembled WGS sequence"/>
</dbReference>
<dbReference type="InterPro" id="IPR036852">
    <property type="entry name" value="Peptidase_S8/S53_dom_sf"/>
</dbReference>
<keyword evidence="9" id="KW-1185">Reference proteome</keyword>
<dbReference type="CDD" id="cd05561">
    <property type="entry name" value="Peptidases_S8_4"/>
    <property type="match status" value="1"/>
</dbReference>